<dbReference type="EMBL" id="CAXDID020000009">
    <property type="protein sequence ID" value="CAL5978296.1"/>
    <property type="molecule type" value="Genomic_DNA"/>
</dbReference>
<gene>
    <name evidence="1" type="ORF">HINF_LOCUS4710</name>
</gene>
<evidence type="ECO:0000313" key="2">
    <source>
        <dbReference type="Proteomes" id="UP001642409"/>
    </source>
</evidence>
<comment type="caution">
    <text evidence="1">The sequence shown here is derived from an EMBL/GenBank/DDBJ whole genome shotgun (WGS) entry which is preliminary data.</text>
</comment>
<keyword evidence="2" id="KW-1185">Reference proteome</keyword>
<protein>
    <submittedName>
        <fullName evidence="1">Hypothetical_protein</fullName>
    </submittedName>
</protein>
<proteinExistence type="predicted"/>
<reference evidence="1 2" key="1">
    <citation type="submission" date="2024-07" db="EMBL/GenBank/DDBJ databases">
        <authorList>
            <person name="Akdeniz Z."/>
        </authorList>
    </citation>
    <scope>NUCLEOTIDE SEQUENCE [LARGE SCALE GENOMIC DNA]</scope>
</reference>
<name>A0ABP1GRW5_9EUKA</name>
<evidence type="ECO:0000313" key="1">
    <source>
        <dbReference type="EMBL" id="CAL5978296.1"/>
    </source>
</evidence>
<dbReference type="Proteomes" id="UP001642409">
    <property type="component" value="Unassembled WGS sequence"/>
</dbReference>
<accession>A0ABP1GRW5</accession>
<sequence length="133" mass="15394">MMQYNVFAFFNCLLQLSLDLMELKQYSVVLGFAFLPCLASSLARAIARQQCLLRKESVISGRYLVSKFIDFSYTAVVPKNEWNHPIIAIRASEFENLALERVAYICFDSERDIKDIGCIFVLELYIRFLQFIG</sequence>
<organism evidence="1 2">
    <name type="scientific">Hexamita inflata</name>
    <dbReference type="NCBI Taxonomy" id="28002"/>
    <lineage>
        <taxon>Eukaryota</taxon>
        <taxon>Metamonada</taxon>
        <taxon>Diplomonadida</taxon>
        <taxon>Hexamitidae</taxon>
        <taxon>Hexamitinae</taxon>
        <taxon>Hexamita</taxon>
    </lineage>
</organism>